<dbReference type="SUPFAM" id="SSF51658">
    <property type="entry name" value="Xylose isomerase-like"/>
    <property type="match status" value="1"/>
</dbReference>
<evidence type="ECO:0000259" key="1">
    <source>
        <dbReference type="Pfam" id="PF01261"/>
    </source>
</evidence>
<feature type="domain" description="Xylose isomerase-like TIM barrel" evidence="1">
    <location>
        <begin position="24"/>
        <end position="227"/>
    </location>
</feature>
<reference evidence="2 3" key="1">
    <citation type="submission" date="2021-02" db="EMBL/GenBank/DDBJ databases">
        <title>Alicyclobacillus curvatus sp. nov. and Alicyclobacillus mengziensis sp. nov., two acidophilic bacteria isolated from acid mine drainage.</title>
        <authorList>
            <person name="Huang Y."/>
        </authorList>
    </citation>
    <scope>NUCLEOTIDE SEQUENCE [LARGE SCALE GENOMIC DNA]</scope>
    <source>
        <strain evidence="2 3">S30H14</strain>
    </source>
</reference>
<name>A0A9X7W321_9BACL</name>
<keyword evidence="3" id="KW-1185">Reference proteome</keyword>
<dbReference type="InterPro" id="IPR013022">
    <property type="entry name" value="Xyl_isomerase-like_TIM-brl"/>
</dbReference>
<dbReference type="InterPro" id="IPR050312">
    <property type="entry name" value="IolE/XylAMocC-like"/>
</dbReference>
<sequence>MKFAFSRPTRNVVEQDELFERFWSAGFDGLQLKPNQYRAYLEDPQAFLERWGRVAGVSSALISAGTLDDEGLSFLQSVLRFAGVVGSERVVFCHTVPRDDVSSNDIRNFARILSELGEEAKELGTKLSLHHHYNQPVMYQMDMEIFFNEVTEGSVGLTIDTAHLVKSGISDVAGTIRSFAQYIDNFHLKDFADGDWRVLGEGAIDFTGIIQAMKDIQYDGWVSADEESGTDILRGMQKCRAFLLQLN</sequence>
<dbReference type="EMBL" id="CP071182">
    <property type="protein sequence ID" value="QSO49272.1"/>
    <property type="molecule type" value="Genomic_DNA"/>
</dbReference>
<dbReference type="InterPro" id="IPR036237">
    <property type="entry name" value="Xyl_isomerase-like_sf"/>
</dbReference>
<dbReference type="KEGG" id="afx:JZ786_10320"/>
<dbReference type="GO" id="GO:0016853">
    <property type="term" value="F:isomerase activity"/>
    <property type="evidence" value="ECO:0007669"/>
    <property type="project" value="UniProtKB-KW"/>
</dbReference>
<organism evidence="2 3">
    <name type="scientific">Alicyclobacillus mengziensis</name>
    <dbReference type="NCBI Taxonomy" id="2931921"/>
    <lineage>
        <taxon>Bacteria</taxon>
        <taxon>Bacillati</taxon>
        <taxon>Bacillota</taxon>
        <taxon>Bacilli</taxon>
        <taxon>Bacillales</taxon>
        <taxon>Alicyclobacillaceae</taxon>
        <taxon>Alicyclobacillus</taxon>
    </lineage>
</organism>
<gene>
    <name evidence="2" type="ORF">JZ786_10320</name>
</gene>
<proteinExistence type="predicted"/>
<dbReference type="PANTHER" id="PTHR12110">
    <property type="entry name" value="HYDROXYPYRUVATE ISOMERASE"/>
    <property type="match status" value="1"/>
</dbReference>
<dbReference type="AlphaFoldDB" id="A0A9X7W321"/>
<evidence type="ECO:0000313" key="3">
    <source>
        <dbReference type="Proteomes" id="UP000663505"/>
    </source>
</evidence>
<dbReference type="RefSeq" id="WP_206658583.1">
    <property type="nucleotide sequence ID" value="NZ_CP071182.1"/>
</dbReference>
<dbReference type="Gene3D" id="3.20.20.150">
    <property type="entry name" value="Divalent-metal-dependent TIM barrel enzymes"/>
    <property type="match status" value="1"/>
</dbReference>
<dbReference type="Pfam" id="PF01261">
    <property type="entry name" value="AP_endonuc_2"/>
    <property type="match status" value="1"/>
</dbReference>
<dbReference type="PANTHER" id="PTHR12110:SF41">
    <property type="entry name" value="INOSOSE DEHYDRATASE"/>
    <property type="match status" value="1"/>
</dbReference>
<evidence type="ECO:0000313" key="2">
    <source>
        <dbReference type="EMBL" id="QSO49272.1"/>
    </source>
</evidence>
<dbReference type="Proteomes" id="UP000663505">
    <property type="component" value="Chromosome"/>
</dbReference>
<accession>A0A9X7W321</accession>
<keyword evidence="2" id="KW-0413">Isomerase</keyword>
<protein>
    <submittedName>
        <fullName evidence="2">Sugar phosphate isomerase/epimerase</fullName>
    </submittedName>
</protein>